<dbReference type="InterPro" id="IPR051536">
    <property type="entry name" value="UDG_Type-4/5"/>
</dbReference>
<evidence type="ECO:0000313" key="14">
    <source>
        <dbReference type="Proteomes" id="UP000525298"/>
    </source>
</evidence>
<dbReference type="InterPro" id="IPR005273">
    <property type="entry name" value="Ura-DNA_glyco_family4"/>
</dbReference>
<keyword evidence="8" id="KW-0378">Hydrolase</keyword>
<dbReference type="RefSeq" id="WP_181550446.1">
    <property type="nucleotide sequence ID" value="NZ_JACDUS010000002.1"/>
</dbReference>
<dbReference type="GO" id="GO:0004844">
    <property type="term" value="F:uracil DNA N-glycosylase activity"/>
    <property type="evidence" value="ECO:0007669"/>
    <property type="project" value="UniProtKB-EC"/>
</dbReference>
<keyword evidence="13" id="KW-0808">Transferase</keyword>
<dbReference type="CDD" id="cd10030">
    <property type="entry name" value="UDG-F4_TTUDGA_SPO1dp_like"/>
    <property type="match status" value="1"/>
</dbReference>
<reference evidence="13 14" key="1">
    <citation type="submission" date="2020-07" db="EMBL/GenBank/DDBJ databases">
        <title>Genomic Encyclopedia of Type Strains, Phase IV (KMG-IV): sequencing the most valuable type-strain genomes for metagenomic binning, comparative biology and taxonomic classification.</title>
        <authorList>
            <person name="Goeker M."/>
        </authorList>
    </citation>
    <scope>NUCLEOTIDE SEQUENCE [LARGE SCALE GENOMIC DNA]</scope>
    <source>
        <strain evidence="13 14">DSM 17721</strain>
    </source>
</reference>
<dbReference type="EC" id="3.2.2.27" evidence="3"/>
<dbReference type="GO" id="GO:0016779">
    <property type="term" value="F:nucleotidyltransferase activity"/>
    <property type="evidence" value="ECO:0007669"/>
    <property type="project" value="UniProtKB-KW"/>
</dbReference>
<keyword evidence="13" id="KW-0548">Nucleotidyltransferase</keyword>
<feature type="domain" description="Uracil-DNA glycosylase-like" evidence="12">
    <location>
        <begin position="87"/>
        <end position="233"/>
    </location>
</feature>
<dbReference type="SUPFAM" id="SSF52141">
    <property type="entry name" value="Uracil-DNA glycosylase-like"/>
    <property type="match status" value="1"/>
</dbReference>
<dbReference type="SMART" id="SM00987">
    <property type="entry name" value="UreE_C"/>
    <property type="match status" value="1"/>
</dbReference>
<dbReference type="GO" id="GO:0051539">
    <property type="term" value="F:4 iron, 4 sulfur cluster binding"/>
    <property type="evidence" value="ECO:0007669"/>
    <property type="project" value="UniProtKB-KW"/>
</dbReference>
<comment type="similarity">
    <text evidence="2">Belongs to the uracil-DNA glycosylase (UDG) superfamily. Type 4 (UDGa) family.</text>
</comment>
<dbReference type="Gene3D" id="3.40.470.10">
    <property type="entry name" value="Uracil-DNA glycosylase-like domain"/>
    <property type="match status" value="1"/>
</dbReference>
<dbReference type="AlphaFoldDB" id="A0A7W0HK74"/>
<comment type="caution">
    <text evidence="13">The sequence shown here is derived from an EMBL/GenBank/DDBJ whole genome shotgun (WGS) entry which is preliminary data.</text>
</comment>
<evidence type="ECO:0000256" key="10">
    <source>
        <dbReference type="ARBA" id="ARBA00023014"/>
    </source>
</evidence>
<dbReference type="PANTHER" id="PTHR33693:SF1">
    <property type="entry name" value="TYPE-4 URACIL-DNA GLYCOSYLASE"/>
    <property type="match status" value="1"/>
</dbReference>
<proteinExistence type="inferred from homology"/>
<evidence type="ECO:0000256" key="1">
    <source>
        <dbReference type="ARBA" id="ARBA00001400"/>
    </source>
</evidence>
<sequence length="241" mass="26934">MTGPDQMNLDFMQEVRQYLLYLKEMGCTGAPLGEDAQGIVQKWGGVKQVIASHETHLPEHDSLDAILSDLVYCRRCRLADSRKAVICGQGTAGADIMFIGPFPEPADTDSGMPYSGETGRLLTRIIEAMGQSRQSVYICHAVKCRPPEERLPDRFEARACRIWLKRQIRAVSPKIICALGGFAAQSLLGTDEPISRLRGRFHDYEGIAVMPTHEPAYLLVHPKAKRAVWEDMKQVMARLTH</sequence>
<dbReference type="EMBL" id="JACDUS010000002">
    <property type="protein sequence ID" value="MBA2880791.1"/>
    <property type="molecule type" value="Genomic_DNA"/>
</dbReference>
<comment type="catalytic activity">
    <reaction evidence="1">
        <text>Hydrolyzes single-stranded DNA or mismatched double-stranded DNA and polynucleotides, releasing free uracil.</text>
        <dbReference type="EC" id="3.2.2.27"/>
    </reaction>
</comment>
<organism evidence="13 14">
    <name type="scientific">Desulfosalsimonas propionicica</name>
    <dbReference type="NCBI Taxonomy" id="332175"/>
    <lineage>
        <taxon>Bacteria</taxon>
        <taxon>Pseudomonadati</taxon>
        <taxon>Thermodesulfobacteriota</taxon>
        <taxon>Desulfobacteria</taxon>
        <taxon>Desulfobacterales</taxon>
        <taxon>Desulfosalsimonadaceae</taxon>
        <taxon>Desulfosalsimonas</taxon>
    </lineage>
</organism>
<evidence type="ECO:0000313" key="13">
    <source>
        <dbReference type="EMBL" id="MBA2880791.1"/>
    </source>
</evidence>
<evidence type="ECO:0000259" key="12">
    <source>
        <dbReference type="SMART" id="SM00986"/>
    </source>
</evidence>
<keyword evidence="11" id="KW-0234">DNA repair</keyword>
<dbReference type="InterPro" id="IPR005122">
    <property type="entry name" value="Uracil-DNA_glycosylase-like"/>
</dbReference>
<dbReference type="GO" id="GO:0046872">
    <property type="term" value="F:metal ion binding"/>
    <property type="evidence" value="ECO:0007669"/>
    <property type="project" value="UniProtKB-KW"/>
</dbReference>
<evidence type="ECO:0000256" key="2">
    <source>
        <dbReference type="ARBA" id="ARBA00006521"/>
    </source>
</evidence>
<evidence type="ECO:0000256" key="4">
    <source>
        <dbReference type="ARBA" id="ARBA00019403"/>
    </source>
</evidence>
<keyword evidence="14" id="KW-1185">Reference proteome</keyword>
<evidence type="ECO:0000256" key="8">
    <source>
        <dbReference type="ARBA" id="ARBA00022801"/>
    </source>
</evidence>
<dbReference type="Pfam" id="PF03167">
    <property type="entry name" value="UDG"/>
    <property type="match status" value="1"/>
</dbReference>
<dbReference type="PANTHER" id="PTHR33693">
    <property type="entry name" value="TYPE-5 URACIL-DNA GLYCOSYLASE"/>
    <property type="match status" value="1"/>
</dbReference>
<evidence type="ECO:0000256" key="7">
    <source>
        <dbReference type="ARBA" id="ARBA00022763"/>
    </source>
</evidence>
<dbReference type="NCBIfam" id="TIGR00758">
    <property type="entry name" value="UDG_fam4"/>
    <property type="match status" value="1"/>
</dbReference>
<keyword evidence="7" id="KW-0227">DNA damage</keyword>
<keyword evidence="5" id="KW-0004">4Fe-4S</keyword>
<evidence type="ECO:0000256" key="3">
    <source>
        <dbReference type="ARBA" id="ARBA00012030"/>
    </source>
</evidence>
<evidence type="ECO:0000256" key="6">
    <source>
        <dbReference type="ARBA" id="ARBA00022723"/>
    </source>
</evidence>
<evidence type="ECO:0000256" key="5">
    <source>
        <dbReference type="ARBA" id="ARBA00022485"/>
    </source>
</evidence>
<name>A0A7W0HK74_9BACT</name>
<evidence type="ECO:0000256" key="11">
    <source>
        <dbReference type="ARBA" id="ARBA00023204"/>
    </source>
</evidence>
<protein>
    <recommendedName>
        <fullName evidence="4">Type-4 uracil-DNA glycosylase</fullName>
        <ecNumber evidence="3">3.2.2.27</ecNumber>
    </recommendedName>
</protein>
<dbReference type="InterPro" id="IPR036895">
    <property type="entry name" value="Uracil-DNA_glycosylase-like_sf"/>
</dbReference>
<dbReference type="GO" id="GO:0006281">
    <property type="term" value="P:DNA repair"/>
    <property type="evidence" value="ECO:0007669"/>
    <property type="project" value="UniProtKB-KW"/>
</dbReference>
<gene>
    <name evidence="13" type="ORF">HNR65_001109</name>
</gene>
<accession>A0A7W0HK74</accession>
<keyword evidence="6" id="KW-0479">Metal-binding</keyword>
<keyword evidence="9" id="KW-0408">Iron</keyword>
<evidence type="ECO:0000256" key="9">
    <source>
        <dbReference type="ARBA" id="ARBA00023004"/>
    </source>
</evidence>
<dbReference type="Proteomes" id="UP000525298">
    <property type="component" value="Unassembled WGS sequence"/>
</dbReference>
<dbReference type="SMART" id="SM00986">
    <property type="entry name" value="UDG"/>
    <property type="match status" value="1"/>
</dbReference>
<keyword evidence="10" id="KW-0411">Iron-sulfur</keyword>